<name>A0ABY5RBA3_9MOLU</name>
<proteinExistence type="predicted"/>
<dbReference type="EMBL" id="CP102734">
    <property type="protein sequence ID" value="UVD81627.1"/>
    <property type="molecule type" value="Genomic_DNA"/>
</dbReference>
<dbReference type="RefSeq" id="WP_258210801.1">
    <property type="nucleotide sequence ID" value="NZ_CP102734.1"/>
</dbReference>
<organism evidence="1 2">
    <name type="scientific">Mycoplasma iguanae</name>
    <dbReference type="NCBI Taxonomy" id="292461"/>
    <lineage>
        <taxon>Bacteria</taxon>
        <taxon>Bacillati</taxon>
        <taxon>Mycoplasmatota</taxon>
        <taxon>Mollicutes</taxon>
        <taxon>Mycoplasmataceae</taxon>
        <taxon>Mycoplasma</taxon>
    </lineage>
</organism>
<protein>
    <recommendedName>
        <fullName evidence="3">Asp23/Gls24 family envelope stress response protein</fullName>
    </recommendedName>
</protein>
<keyword evidence="2" id="KW-1185">Reference proteome</keyword>
<evidence type="ECO:0008006" key="3">
    <source>
        <dbReference type="Google" id="ProtNLM"/>
    </source>
</evidence>
<accession>A0ABY5RBA3</accession>
<evidence type="ECO:0000313" key="2">
    <source>
        <dbReference type="Proteomes" id="UP001059252"/>
    </source>
</evidence>
<dbReference type="Proteomes" id="UP001059252">
    <property type="component" value="Chromosome"/>
</dbReference>
<gene>
    <name evidence="1" type="ORF">NV226_02790</name>
</gene>
<evidence type="ECO:0000313" key="1">
    <source>
        <dbReference type="EMBL" id="UVD81627.1"/>
    </source>
</evidence>
<reference evidence="1" key="1">
    <citation type="submission" date="2022-08" db="EMBL/GenBank/DDBJ databases">
        <title>Complete genome of Mycoplasma iguanae type strain 2327.</title>
        <authorList>
            <person name="Spergser J."/>
        </authorList>
    </citation>
    <scope>NUCLEOTIDE SEQUENCE</scope>
    <source>
        <strain evidence="1">2327</strain>
    </source>
</reference>
<sequence>MNPNFSQLKKEIIEIVSTTPGVQGFVNFDLENNDMDFSILKTRLEDSIFILETNKGLIVKIMIVINYKINVKTIIRSVDQAIAAVFKKTNHKFYYTDIYVRGVKR</sequence>